<feature type="domain" description="Calcineurin-like phosphoesterase" evidence="1">
    <location>
        <begin position="2"/>
        <end position="228"/>
    </location>
</feature>
<organism evidence="2 3">
    <name type="scientific">Desulfofarcimen acetoxidans (strain ATCC 49208 / DSM 771 / KCTC 5769 / VKM B-1644 / 5575)</name>
    <name type="common">Desulfotomaculum acetoxidans</name>
    <dbReference type="NCBI Taxonomy" id="485916"/>
    <lineage>
        <taxon>Bacteria</taxon>
        <taxon>Bacillati</taxon>
        <taxon>Bacillota</taxon>
        <taxon>Clostridia</taxon>
        <taxon>Eubacteriales</taxon>
        <taxon>Peptococcaceae</taxon>
        <taxon>Desulfofarcimen</taxon>
    </lineage>
</organism>
<name>C8W5M5_DESAS</name>
<dbReference type="OrthoDB" id="9787800at2"/>
<dbReference type="RefSeq" id="WP_015758716.1">
    <property type="nucleotide sequence ID" value="NC_013216.1"/>
</dbReference>
<dbReference type="KEGG" id="dae:Dtox_3292"/>
<accession>C8W5M5</accession>
<dbReference type="CDD" id="cd00838">
    <property type="entry name" value="MPP_superfamily"/>
    <property type="match status" value="1"/>
</dbReference>
<proteinExistence type="predicted"/>
<dbReference type="Proteomes" id="UP000002217">
    <property type="component" value="Chromosome"/>
</dbReference>
<dbReference type="GO" id="GO:0016787">
    <property type="term" value="F:hydrolase activity"/>
    <property type="evidence" value="ECO:0007669"/>
    <property type="project" value="InterPro"/>
</dbReference>
<reference evidence="2 3" key="1">
    <citation type="journal article" date="2009" name="Stand. Genomic Sci.">
        <title>Complete genome sequence of Desulfotomaculum acetoxidans type strain (5575).</title>
        <authorList>
            <person name="Spring S."/>
            <person name="Lapidus A."/>
            <person name="Schroder M."/>
            <person name="Gleim D."/>
            <person name="Sims D."/>
            <person name="Meincke L."/>
            <person name="Glavina Del Rio T."/>
            <person name="Tice H."/>
            <person name="Copeland A."/>
            <person name="Cheng J.F."/>
            <person name="Lucas S."/>
            <person name="Chen F."/>
            <person name="Nolan M."/>
            <person name="Bruce D."/>
            <person name="Goodwin L."/>
            <person name="Pitluck S."/>
            <person name="Ivanova N."/>
            <person name="Mavromatis K."/>
            <person name="Mikhailova N."/>
            <person name="Pati A."/>
            <person name="Chen A."/>
            <person name="Palaniappan K."/>
            <person name="Land M."/>
            <person name="Hauser L."/>
            <person name="Chang Y.J."/>
            <person name="Jeffries C.D."/>
            <person name="Chain P."/>
            <person name="Saunders E."/>
            <person name="Brettin T."/>
            <person name="Detter J.C."/>
            <person name="Goker M."/>
            <person name="Bristow J."/>
            <person name="Eisen J.A."/>
            <person name="Markowitz V."/>
            <person name="Hugenholtz P."/>
            <person name="Kyrpides N.C."/>
            <person name="Klenk H.P."/>
            <person name="Han C."/>
        </authorList>
    </citation>
    <scope>NUCLEOTIDE SEQUENCE [LARGE SCALE GENOMIC DNA]</scope>
    <source>
        <strain evidence="3">ATCC 49208 / DSM 771 / VKM B-1644</strain>
    </source>
</reference>
<evidence type="ECO:0000259" key="1">
    <source>
        <dbReference type="Pfam" id="PF00149"/>
    </source>
</evidence>
<dbReference type="eggNOG" id="COG1409">
    <property type="taxonomic scope" value="Bacteria"/>
</dbReference>
<dbReference type="InterPro" id="IPR029052">
    <property type="entry name" value="Metallo-depent_PP-like"/>
</dbReference>
<evidence type="ECO:0000313" key="2">
    <source>
        <dbReference type="EMBL" id="ACV64025.1"/>
    </source>
</evidence>
<evidence type="ECO:0000313" key="3">
    <source>
        <dbReference type="Proteomes" id="UP000002217"/>
    </source>
</evidence>
<sequence>MIFATGDTHGDFTRFSMDIFPEQKEMTKDDFVIVCGDFGIWDNSKRERYWLKWLDEKQFTTLFVDGNHENYDLLASYPVSDWHGGKVQRIGDSVIHLIRGQAYEICGKHFFTMGGASSHDIKDGILEPDAPDFIKQRKKLNAQGAIYRVNHVSWWKEELPCDAEYETAVNNLERCHWKTDYIITHCCPTSIANILGNGEYQPDRLTDFFETIKNRCDYGYWIFGHYHENRVIEKKFVLLYEQIVLIEE</sequence>
<dbReference type="SUPFAM" id="SSF56300">
    <property type="entry name" value="Metallo-dependent phosphatases"/>
    <property type="match status" value="1"/>
</dbReference>
<protein>
    <recommendedName>
        <fullName evidence="1">Calcineurin-like phosphoesterase domain-containing protein</fullName>
    </recommendedName>
</protein>
<dbReference type="HOGENOM" id="CLU_074814_1_1_9"/>
<dbReference type="InterPro" id="IPR004843">
    <property type="entry name" value="Calcineurin-like_PHP"/>
</dbReference>
<gene>
    <name evidence="2" type="ordered locus">Dtox_3292</name>
</gene>
<dbReference type="AlphaFoldDB" id="C8W5M5"/>
<dbReference type="EMBL" id="CP001720">
    <property type="protein sequence ID" value="ACV64025.1"/>
    <property type="molecule type" value="Genomic_DNA"/>
</dbReference>
<keyword evidence="3" id="KW-1185">Reference proteome</keyword>
<dbReference type="Pfam" id="PF00149">
    <property type="entry name" value="Metallophos"/>
    <property type="match status" value="1"/>
</dbReference>
<dbReference type="Gene3D" id="3.60.21.10">
    <property type="match status" value="1"/>
</dbReference>